<dbReference type="AlphaFoldDB" id="A0A953J8G9"/>
<dbReference type="Pfam" id="PF08240">
    <property type="entry name" value="ADH_N"/>
    <property type="match status" value="1"/>
</dbReference>
<evidence type="ECO:0000256" key="1">
    <source>
        <dbReference type="ARBA" id="ARBA00022723"/>
    </source>
</evidence>
<organism evidence="7 8">
    <name type="scientific">Candidatus Nitrobium versatile</name>
    <dbReference type="NCBI Taxonomy" id="2884831"/>
    <lineage>
        <taxon>Bacteria</taxon>
        <taxon>Pseudomonadati</taxon>
        <taxon>Nitrospirota</taxon>
        <taxon>Nitrospiria</taxon>
        <taxon>Nitrospirales</taxon>
        <taxon>Nitrospiraceae</taxon>
        <taxon>Candidatus Nitrobium</taxon>
    </lineage>
</organism>
<evidence type="ECO:0000259" key="5">
    <source>
        <dbReference type="Pfam" id="PF00107"/>
    </source>
</evidence>
<protein>
    <submittedName>
        <fullName evidence="7">Alcohol dehydrogenase catalytic domain-containing protein</fullName>
    </submittedName>
</protein>
<dbReference type="InterPro" id="IPR013154">
    <property type="entry name" value="ADH-like_N"/>
</dbReference>
<gene>
    <name evidence="7" type="ORF">K8I29_15945</name>
</gene>
<dbReference type="InterPro" id="IPR002328">
    <property type="entry name" value="ADH_Zn_CS"/>
</dbReference>
<evidence type="ECO:0000256" key="3">
    <source>
        <dbReference type="ARBA" id="ARBA00023002"/>
    </source>
</evidence>
<reference evidence="7" key="1">
    <citation type="journal article" date="2021" name="bioRxiv">
        <title>Unraveling nitrogen, sulfur and carbon metabolic pathways and microbial community transcriptional responses to substrate deprivation and toxicity stresses in a bioreactor mimicking anoxic brackish coastal sediment conditions.</title>
        <authorList>
            <person name="Martins P.D."/>
            <person name="Echeveste M.J."/>
            <person name="Arshad A."/>
            <person name="Kurth J."/>
            <person name="Ouboter H."/>
            <person name="Jetten M.S.M."/>
            <person name="Welte C.U."/>
        </authorList>
    </citation>
    <scope>NUCLEOTIDE SEQUENCE</scope>
    <source>
        <strain evidence="7">MAG_39</strain>
    </source>
</reference>
<evidence type="ECO:0000256" key="4">
    <source>
        <dbReference type="RuleBase" id="RU361277"/>
    </source>
</evidence>
<evidence type="ECO:0000256" key="2">
    <source>
        <dbReference type="ARBA" id="ARBA00022833"/>
    </source>
</evidence>
<dbReference type="GO" id="GO:0008270">
    <property type="term" value="F:zinc ion binding"/>
    <property type="evidence" value="ECO:0007669"/>
    <property type="project" value="InterPro"/>
</dbReference>
<dbReference type="SUPFAM" id="SSF50129">
    <property type="entry name" value="GroES-like"/>
    <property type="match status" value="1"/>
</dbReference>
<sequence>MKALRAEAEWAPRNGCVPKGRELTERRASSGSRMYRKPVLDIFEVKEPEPGPDELLVKVKYCGICGSDTHVYESDDEGYVIFSGPAKFPCTLGHEYSGEVVAVGREVTGFRKGDIITGESVLWCGTCMPCRYGMLNQCENVELLGLTHDGAFAEYIAVKAKYCWNLNRLHDRFTDEEVLKIGTLVEPIGCAYNGIFISGGGFSPGAYAVVYGAGPIGLGAVLLLKAAGAAKIIAVDVVDERLGLAKRMGADHVLNAAGTEDLEEIIMDLTSGWGADLQVEAAGAARQTVPMMEKLYSRRAKIIYLGRAEALATVELNRIVSGAHSIIGSRGHSGYGIFPNIIRLLQEDRLNGVGEMITSVFPFSGIADAFTTSTKRVDGKILIDIG</sequence>
<dbReference type="PANTHER" id="PTHR43401:SF2">
    <property type="entry name" value="L-THREONINE 3-DEHYDROGENASE"/>
    <property type="match status" value="1"/>
</dbReference>
<dbReference type="InterPro" id="IPR013149">
    <property type="entry name" value="ADH-like_C"/>
</dbReference>
<dbReference type="InterPro" id="IPR011032">
    <property type="entry name" value="GroES-like_sf"/>
</dbReference>
<name>A0A953J8G9_9BACT</name>
<dbReference type="InterPro" id="IPR036291">
    <property type="entry name" value="NAD(P)-bd_dom_sf"/>
</dbReference>
<comment type="cofactor">
    <cofactor evidence="4">
        <name>Zn(2+)</name>
        <dbReference type="ChEBI" id="CHEBI:29105"/>
    </cofactor>
</comment>
<feature type="domain" description="Alcohol dehydrogenase-like C-terminal" evidence="5">
    <location>
        <begin position="215"/>
        <end position="346"/>
    </location>
</feature>
<dbReference type="GO" id="GO:0016491">
    <property type="term" value="F:oxidoreductase activity"/>
    <property type="evidence" value="ECO:0007669"/>
    <property type="project" value="UniProtKB-KW"/>
</dbReference>
<dbReference type="InterPro" id="IPR050129">
    <property type="entry name" value="Zn_alcohol_dh"/>
</dbReference>
<keyword evidence="3" id="KW-0560">Oxidoreductase</keyword>
<keyword evidence="1 4" id="KW-0479">Metal-binding</keyword>
<dbReference type="SUPFAM" id="SSF51735">
    <property type="entry name" value="NAD(P)-binding Rossmann-fold domains"/>
    <property type="match status" value="1"/>
</dbReference>
<keyword evidence="2 4" id="KW-0862">Zinc</keyword>
<evidence type="ECO:0000313" key="7">
    <source>
        <dbReference type="EMBL" id="MBZ0157688.1"/>
    </source>
</evidence>
<dbReference type="EMBL" id="JAIOIV010000126">
    <property type="protein sequence ID" value="MBZ0157688.1"/>
    <property type="molecule type" value="Genomic_DNA"/>
</dbReference>
<proteinExistence type="inferred from homology"/>
<evidence type="ECO:0000259" key="6">
    <source>
        <dbReference type="Pfam" id="PF08240"/>
    </source>
</evidence>
<dbReference type="Proteomes" id="UP000705867">
    <property type="component" value="Unassembled WGS sequence"/>
</dbReference>
<dbReference type="PROSITE" id="PS00059">
    <property type="entry name" value="ADH_ZINC"/>
    <property type="match status" value="1"/>
</dbReference>
<evidence type="ECO:0000313" key="8">
    <source>
        <dbReference type="Proteomes" id="UP000705867"/>
    </source>
</evidence>
<comment type="caution">
    <text evidence="7">The sequence shown here is derived from an EMBL/GenBank/DDBJ whole genome shotgun (WGS) entry which is preliminary data.</text>
</comment>
<feature type="domain" description="Alcohol dehydrogenase-like N-terminal" evidence="6">
    <location>
        <begin position="51"/>
        <end position="166"/>
    </location>
</feature>
<dbReference type="InterPro" id="IPR053539">
    <property type="entry name" value="Scyllo-inosose_DH"/>
</dbReference>
<dbReference type="Pfam" id="PF00107">
    <property type="entry name" value="ADH_zinc_N"/>
    <property type="match status" value="1"/>
</dbReference>
<comment type="similarity">
    <text evidence="4">Belongs to the zinc-containing alcohol dehydrogenase family.</text>
</comment>
<dbReference type="NCBIfam" id="NF041097">
    <property type="entry name" value="keto_inos_dh_IolM"/>
    <property type="match status" value="1"/>
</dbReference>
<dbReference type="Gene3D" id="3.40.50.720">
    <property type="entry name" value="NAD(P)-binding Rossmann-like Domain"/>
    <property type="match status" value="1"/>
</dbReference>
<accession>A0A953J8G9</accession>
<dbReference type="PANTHER" id="PTHR43401">
    <property type="entry name" value="L-THREONINE 3-DEHYDROGENASE"/>
    <property type="match status" value="1"/>
</dbReference>
<dbReference type="Gene3D" id="3.90.180.10">
    <property type="entry name" value="Medium-chain alcohol dehydrogenases, catalytic domain"/>
    <property type="match status" value="1"/>
</dbReference>
<reference evidence="7" key="2">
    <citation type="submission" date="2021-08" db="EMBL/GenBank/DDBJ databases">
        <authorList>
            <person name="Dalcin Martins P."/>
        </authorList>
    </citation>
    <scope>NUCLEOTIDE SEQUENCE</scope>
    <source>
        <strain evidence="7">MAG_39</strain>
    </source>
</reference>